<dbReference type="GO" id="GO:0003824">
    <property type="term" value="F:catalytic activity"/>
    <property type="evidence" value="ECO:0007669"/>
    <property type="project" value="InterPro"/>
</dbReference>
<feature type="domain" description="Radical SAM core" evidence="5">
    <location>
        <begin position="39"/>
        <end position="143"/>
    </location>
</feature>
<dbReference type="KEGG" id="stri:C7M71_010850"/>
<dbReference type="Gene3D" id="3.20.20.70">
    <property type="entry name" value="Aldolase class I"/>
    <property type="match status" value="1"/>
</dbReference>
<dbReference type="GO" id="GO:0051536">
    <property type="term" value="F:iron-sulfur cluster binding"/>
    <property type="evidence" value="ECO:0007669"/>
    <property type="project" value="UniProtKB-KW"/>
</dbReference>
<evidence type="ECO:0000313" key="8">
    <source>
        <dbReference type="Proteomes" id="UP000249340"/>
    </source>
</evidence>
<feature type="domain" description="4Fe4S-binding SPASM" evidence="6">
    <location>
        <begin position="227"/>
        <end position="298"/>
    </location>
</feature>
<keyword evidence="1" id="KW-0949">S-adenosyl-L-methionine</keyword>
<dbReference type="EMBL" id="CP031264">
    <property type="protein sequence ID" value="AXI77860.1"/>
    <property type="molecule type" value="Genomic_DNA"/>
</dbReference>
<dbReference type="InterPro" id="IPR050377">
    <property type="entry name" value="Radical_SAM_PqqE_MftC-like"/>
</dbReference>
<keyword evidence="4" id="KW-0411">Iron-sulfur</keyword>
<proteinExistence type="predicted"/>
<dbReference type="InterPro" id="IPR058240">
    <property type="entry name" value="rSAM_sf"/>
</dbReference>
<dbReference type="SFLD" id="SFLDS00029">
    <property type="entry name" value="Radical_SAM"/>
    <property type="match status" value="1"/>
</dbReference>
<dbReference type="SUPFAM" id="SSF102114">
    <property type="entry name" value="Radical SAM enzymes"/>
    <property type="match status" value="1"/>
</dbReference>
<gene>
    <name evidence="7" type="ORF">C7M71_010850</name>
</gene>
<keyword evidence="8" id="KW-1185">Reference proteome</keyword>
<organism evidence="7 8">
    <name type="scientific">Peterkaempfera bronchialis</name>
    <dbReference type="NCBI Taxonomy" id="2126346"/>
    <lineage>
        <taxon>Bacteria</taxon>
        <taxon>Bacillati</taxon>
        <taxon>Actinomycetota</taxon>
        <taxon>Actinomycetes</taxon>
        <taxon>Kitasatosporales</taxon>
        <taxon>Streptomycetaceae</taxon>
        <taxon>Peterkaempfera</taxon>
    </lineage>
</organism>
<dbReference type="InterPro" id="IPR007197">
    <property type="entry name" value="rSAM"/>
</dbReference>
<dbReference type="InterPro" id="IPR023885">
    <property type="entry name" value="4Fe4S-binding_SPASM_dom"/>
</dbReference>
<evidence type="ECO:0000256" key="3">
    <source>
        <dbReference type="ARBA" id="ARBA00023004"/>
    </source>
</evidence>
<reference evidence="8" key="1">
    <citation type="submission" date="2018-07" db="EMBL/GenBank/DDBJ databases">
        <title>Streptacidiphilus bronchialis DSM 106435 chromosome.</title>
        <authorList>
            <person name="Batra D."/>
            <person name="Gulvik C.A."/>
        </authorList>
    </citation>
    <scope>NUCLEOTIDE SEQUENCE [LARGE SCALE GENOMIC DNA]</scope>
    <source>
        <strain evidence="8">DSM 106435</strain>
    </source>
</reference>
<dbReference type="Pfam" id="PF13186">
    <property type="entry name" value="SPASM"/>
    <property type="match status" value="1"/>
</dbReference>
<keyword evidence="3" id="KW-0408">Iron</keyword>
<evidence type="ECO:0000256" key="4">
    <source>
        <dbReference type="ARBA" id="ARBA00023014"/>
    </source>
</evidence>
<accession>A0A345SVV5</accession>
<dbReference type="CDD" id="cd21109">
    <property type="entry name" value="SPASM"/>
    <property type="match status" value="1"/>
</dbReference>
<evidence type="ECO:0000256" key="1">
    <source>
        <dbReference type="ARBA" id="ARBA00022691"/>
    </source>
</evidence>
<evidence type="ECO:0000259" key="5">
    <source>
        <dbReference type="Pfam" id="PF04055"/>
    </source>
</evidence>
<protein>
    <submittedName>
        <fullName evidence="7">Radical SAM protein</fullName>
    </submittedName>
</protein>
<sequence length="307" mass="34470">MTEPTLPAKALLPLVPSQGSPAQPADGSPLAGIRYVEVETSRYCNRTCSWCPNGHTDARRIQQLMDWQVFTKITAELGAAHFEGFFAFHNYNEPLANPRLREEIAQVHLDAPGAKPAIYTNGDLFNRDILEQMREDGVKYLRITRYPHRSAVLPTYEALRRWLARTKLDTPDLLWKFTEVRQGLAATWTDQAGGLKVEVIRPSIETYNDRGGTAAVLQVAPARTAPCQMTATSLSVDYRGQVKMCCNVVPEGAQHHEYVVGTVAEHSLAELWHHPVMADWRGRHARSDWSRSPACKTCVQALPETRR</sequence>
<dbReference type="Proteomes" id="UP000249340">
    <property type="component" value="Chromosome"/>
</dbReference>
<keyword evidence="2" id="KW-0479">Metal-binding</keyword>
<dbReference type="PANTHER" id="PTHR11228">
    <property type="entry name" value="RADICAL SAM DOMAIN PROTEIN"/>
    <property type="match status" value="1"/>
</dbReference>
<name>A0A345SVV5_9ACTN</name>
<dbReference type="OrthoDB" id="9782387at2"/>
<dbReference type="PANTHER" id="PTHR11228:SF7">
    <property type="entry name" value="PQQA PEPTIDE CYCLASE"/>
    <property type="match status" value="1"/>
</dbReference>
<dbReference type="AlphaFoldDB" id="A0A345SVV5"/>
<dbReference type="InterPro" id="IPR013785">
    <property type="entry name" value="Aldolase_TIM"/>
</dbReference>
<dbReference type="Pfam" id="PF04055">
    <property type="entry name" value="Radical_SAM"/>
    <property type="match status" value="1"/>
</dbReference>
<dbReference type="CDD" id="cd01335">
    <property type="entry name" value="Radical_SAM"/>
    <property type="match status" value="1"/>
</dbReference>
<evidence type="ECO:0000313" key="7">
    <source>
        <dbReference type="EMBL" id="AXI77860.1"/>
    </source>
</evidence>
<evidence type="ECO:0000259" key="6">
    <source>
        <dbReference type="Pfam" id="PF13186"/>
    </source>
</evidence>
<evidence type="ECO:0000256" key="2">
    <source>
        <dbReference type="ARBA" id="ARBA00022723"/>
    </source>
</evidence>
<dbReference type="GO" id="GO:0046872">
    <property type="term" value="F:metal ion binding"/>
    <property type="evidence" value="ECO:0007669"/>
    <property type="project" value="UniProtKB-KW"/>
</dbReference>
<dbReference type="RefSeq" id="WP_111489601.1">
    <property type="nucleotide sequence ID" value="NZ_CP031264.1"/>
</dbReference>